<proteinExistence type="predicted"/>
<evidence type="ECO:0000313" key="1">
    <source>
        <dbReference type="EMBL" id="OAE28175.1"/>
    </source>
</evidence>
<sequence>MSVQSMVESKGLCRSAGLMGGTEANRPLQSQYGASSFSAMHDTNMPTSGLQPASSSDGQGVFHSDCWASNRYLSLRGHHRIAPEDMGVMSVDVKRISVMNKDQVVGDKAGLRIARIRESFDTFTTAGQAGRAGQHSARHVWMRSLSAAHATLFAVMWNLITTTSLVP</sequence>
<name>A0A176W715_MARPO</name>
<dbReference type="EMBL" id="LVLJ01001764">
    <property type="protein sequence ID" value="OAE28175.1"/>
    <property type="molecule type" value="Genomic_DNA"/>
</dbReference>
<keyword evidence="2" id="KW-1185">Reference proteome</keyword>
<organism evidence="1 2">
    <name type="scientific">Marchantia polymorpha subsp. ruderalis</name>
    <dbReference type="NCBI Taxonomy" id="1480154"/>
    <lineage>
        <taxon>Eukaryota</taxon>
        <taxon>Viridiplantae</taxon>
        <taxon>Streptophyta</taxon>
        <taxon>Embryophyta</taxon>
        <taxon>Marchantiophyta</taxon>
        <taxon>Marchantiopsida</taxon>
        <taxon>Marchantiidae</taxon>
        <taxon>Marchantiales</taxon>
        <taxon>Marchantiaceae</taxon>
        <taxon>Marchantia</taxon>
    </lineage>
</organism>
<comment type="caution">
    <text evidence="1">The sequence shown here is derived from an EMBL/GenBank/DDBJ whole genome shotgun (WGS) entry which is preliminary data.</text>
</comment>
<accession>A0A176W715</accession>
<gene>
    <name evidence="1" type="ORF">AXG93_2515s1130</name>
</gene>
<reference evidence="1" key="1">
    <citation type="submission" date="2016-03" db="EMBL/GenBank/DDBJ databases">
        <title>Mechanisms controlling the formation of the plant cell surface in tip-growing cells are functionally conserved among land plants.</title>
        <authorList>
            <person name="Honkanen S."/>
            <person name="Jones V.A."/>
            <person name="Morieri G."/>
            <person name="Champion C."/>
            <person name="Hetherington A.J."/>
            <person name="Kelly S."/>
            <person name="Saint-Marcoux D."/>
            <person name="Proust H."/>
            <person name="Prescott H."/>
            <person name="Dolan L."/>
        </authorList>
    </citation>
    <scope>NUCLEOTIDE SEQUENCE [LARGE SCALE GENOMIC DNA]</scope>
    <source>
        <tissue evidence="1">Whole gametophyte</tissue>
    </source>
</reference>
<protein>
    <submittedName>
        <fullName evidence="1">Uncharacterized protein</fullName>
    </submittedName>
</protein>
<dbReference type="AlphaFoldDB" id="A0A176W715"/>
<evidence type="ECO:0000313" key="2">
    <source>
        <dbReference type="Proteomes" id="UP000077202"/>
    </source>
</evidence>
<dbReference type="Proteomes" id="UP000077202">
    <property type="component" value="Unassembled WGS sequence"/>
</dbReference>